<feature type="region of interest" description="Disordered" evidence="1">
    <location>
        <begin position="700"/>
        <end position="805"/>
    </location>
</feature>
<dbReference type="eggNOG" id="KOG2138">
    <property type="taxonomic scope" value="Eukaryota"/>
</dbReference>
<dbReference type="Pfam" id="PF07713">
    <property type="entry name" value="DUF1604"/>
    <property type="match status" value="1"/>
</dbReference>
<dbReference type="GO" id="GO:0005634">
    <property type="term" value="C:nucleus"/>
    <property type="evidence" value="ECO:0007669"/>
    <property type="project" value="TreeGrafter"/>
</dbReference>
<dbReference type="AlphaFoldDB" id="U1G0C9"/>
<feature type="compositionally biased region" description="Low complexity" evidence="1">
    <location>
        <begin position="722"/>
        <end position="751"/>
    </location>
</feature>
<dbReference type="Pfam" id="PF26093">
    <property type="entry name" value="HTH_TGH"/>
    <property type="match status" value="1"/>
</dbReference>
<dbReference type="InterPro" id="IPR032752">
    <property type="entry name" value="DC-UbP/UBTD2_N"/>
</dbReference>
<reference evidence="5" key="1">
    <citation type="journal article" date="2014" name="BMC Genomics">
        <title>Genome characteristics reveal the impact of lichenization on lichen-forming fungus Endocarpon pusillum Hedwig (Verrucariales, Ascomycota).</title>
        <authorList>
            <person name="Wang Y.-Y."/>
            <person name="Liu B."/>
            <person name="Zhang X.-Y."/>
            <person name="Zhou Q.-M."/>
            <person name="Zhang T."/>
            <person name="Li H."/>
            <person name="Yu Y.-F."/>
            <person name="Zhang X.-L."/>
            <person name="Hao X.-Y."/>
            <person name="Wang M."/>
            <person name="Wang L."/>
            <person name="Wei J.-C."/>
        </authorList>
    </citation>
    <scope>NUCLEOTIDE SEQUENCE [LARGE SCALE GENOMIC DNA]</scope>
    <source>
        <strain evidence="5">Z07020 / HMAS-L-300199</strain>
    </source>
</reference>
<dbReference type="InterPro" id="IPR011666">
    <property type="entry name" value="DUF1604"/>
</dbReference>
<dbReference type="GO" id="GO:0003723">
    <property type="term" value="F:RNA binding"/>
    <property type="evidence" value="ECO:0007669"/>
    <property type="project" value="TreeGrafter"/>
</dbReference>
<dbReference type="SUPFAM" id="SSF54236">
    <property type="entry name" value="Ubiquitin-like"/>
    <property type="match status" value="1"/>
</dbReference>
<feature type="compositionally biased region" description="Low complexity" evidence="1">
    <location>
        <begin position="760"/>
        <end position="779"/>
    </location>
</feature>
<feature type="region of interest" description="Disordered" evidence="1">
    <location>
        <begin position="550"/>
        <end position="585"/>
    </location>
</feature>
<evidence type="ECO:0000259" key="3">
    <source>
        <dbReference type="PROSITE" id="PS50174"/>
    </source>
</evidence>
<proteinExistence type="predicted"/>
<feature type="region of interest" description="Disordered" evidence="1">
    <location>
        <begin position="85"/>
        <end position="134"/>
    </location>
</feature>
<gene>
    <name evidence="4" type="ORF">EPUS_02508</name>
</gene>
<dbReference type="PANTHER" id="PTHR13384:SF19">
    <property type="entry name" value="G PATCH DOMAIN-CONTAINING PROTEIN 1"/>
    <property type="match status" value="1"/>
</dbReference>
<feature type="compositionally biased region" description="Polar residues" evidence="1">
    <location>
        <begin position="780"/>
        <end position="789"/>
    </location>
</feature>
<dbReference type="Pfam" id="PF01585">
    <property type="entry name" value="G-patch"/>
    <property type="match status" value="1"/>
</dbReference>
<feature type="domain" description="G-patch" evidence="3">
    <location>
        <begin position="152"/>
        <end position="221"/>
    </location>
</feature>
<dbReference type="Gene3D" id="1.20.225.20">
    <property type="entry name" value="Ub domain-containing protein, DC-UbP/UBTD2, N-terminal domain"/>
    <property type="match status" value="1"/>
</dbReference>
<dbReference type="OrthoDB" id="20507at2759"/>
<feature type="region of interest" description="Disordered" evidence="1">
    <location>
        <begin position="181"/>
        <end position="255"/>
    </location>
</feature>
<dbReference type="PROSITE" id="PS50053">
    <property type="entry name" value="UBIQUITIN_2"/>
    <property type="match status" value="1"/>
</dbReference>
<evidence type="ECO:0000259" key="2">
    <source>
        <dbReference type="PROSITE" id="PS50053"/>
    </source>
</evidence>
<feature type="compositionally biased region" description="Acidic residues" evidence="1">
    <location>
        <begin position="182"/>
        <end position="191"/>
    </location>
</feature>
<organism evidence="4 5">
    <name type="scientific">Endocarpon pusillum (strain Z07020 / HMAS-L-300199)</name>
    <name type="common">Lichen-forming fungus</name>
    <dbReference type="NCBI Taxonomy" id="1263415"/>
    <lineage>
        <taxon>Eukaryota</taxon>
        <taxon>Fungi</taxon>
        <taxon>Dikarya</taxon>
        <taxon>Ascomycota</taxon>
        <taxon>Pezizomycotina</taxon>
        <taxon>Eurotiomycetes</taxon>
        <taxon>Chaetothyriomycetidae</taxon>
        <taxon>Verrucariales</taxon>
        <taxon>Verrucariaceae</taxon>
        <taxon>Endocarpon</taxon>
    </lineage>
</organism>
<protein>
    <recommendedName>
        <fullName evidence="6">G-patch domain-containing protein</fullName>
    </recommendedName>
</protein>
<name>U1G0C9_ENDPU</name>
<evidence type="ECO:0000313" key="5">
    <source>
        <dbReference type="Proteomes" id="UP000019373"/>
    </source>
</evidence>
<feature type="compositionally biased region" description="Low complexity" evidence="1">
    <location>
        <begin position="550"/>
        <end position="560"/>
    </location>
</feature>
<dbReference type="InterPro" id="IPR000626">
    <property type="entry name" value="Ubiquitin-like_dom"/>
</dbReference>
<dbReference type="Pfam" id="PF16455">
    <property type="entry name" value="UBD"/>
    <property type="match status" value="1"/>
</dbReference>
<dbReference type="EMBL" id="KE721301">
    <property type="protein sequence ID" value="ERF70642.1"/>
    <property type="molecule type" value="Genomic_DNA"/>
</dbReference>
<dbReference type="HOGENOM" id="CLU_008613_3_0_1"/>
<feature type="region of interest" description="Disordered" evidence="1">
    <location>
        <begin position="1"/>
        <end position="39"/>
    </location>
</feature>
<feature type="domain" description="Ubiquitin-like" evidence="2">
    <location>
        <begin position="966"/>
        <end position="1039"/>
    </location>
</feature>
<evidence type="ECO:0000313" key="4">
    <source>
        <dbReference type="EMBL" id="ERF70642.1"/>
    </source>
</evidence>
<feature type="compositionally biased region" description="Low complexity" evidence="1">
    <location>
        <begin position="678"/>
        <end position="691"/>
    </location>
</feature>
<accession>U1G0C9</accession>
<keyword evidence="5" id="KW-1185">Reference proteome</keyword>
<dbReference type="PANTHER" id="PTHR13384">
    <property type="entry name" value="G PATCH DOMAIN-CONTAINING PROTEIN 1"/>
    <property type="match status" value="1"/>
</dbReference>
<evidence type="ECO:0000256" key="1">
    <source>
        <dbReference type="SAM" id="MobiDB-lite"/>
    </source>
</evidence>
<dbReference type="OMA" id="HERYNAP"/>
<sequence length="1051" mass="115109">MASKRSRSTYEEDLQKQESPYVVYGTPLPPLDEQGRDDGSYIPIWKQEVTDDQGRKRLHGAFTGGFSAGYFNTVGSKEGWTPATFKSSRNSRAKDLKDAVQQRREDFMDEEDMREAEESKRMSTAEEYAGFGSTDEDPKRLEAFMDIFRPAGDTIGVKLLKRMGWKEGQGIGPRVRRKADLGEAEGGNEEVDTTHLFAPEDPPMVSLDRKYDHKGLGLGEESPISNILPSTRPKANSEDEGQSPDPFSRNVRTSRKVLTPKKAAFGVGILNDTGSDDEDPYQMGPKTSYSRVIGEEKKHQKKRAAVQGASHPLLRERPIFMSKKTKSKPGFRRCHDGRLPLEGFVLATELDSFSLLNLQDEKYKPPKVPEGWVSKKQPATKHPGEAHVSTAEAAKLSYMDAKARAVLLGEEQMPGKSVFDFLTPAARDRIAVASGKSNLPAALNERPPKGFEASHEDRNRVLQDLIPRLDAEVAMQALNRGVGGWMPYAEDDEKRARYRAFLEIRAGIREGLPERVQGMTKDDWVNEMHEFSRAAQVFKPVTGMMASRFISSSSRSQRASDNLDSSGNGEALLSQPPTKPGDPAMNAAKMGMFGPLTRSVKSFYPTRLLCKRFNVKPPANVQPDLGDGSGKGASISSMAGTRFESAGYQMQPSGDPEKADPSVSHQKLLQPSEDVAFASSTSKPTTAAAPSVDLERNEALEADRPSDEGCCGSTQAVDNDRPSSALAAPPQPTTSLTSPISPIVSSTSRTPQPRTLQVHSTSQSQSPSRSSSALRPSSSIHTPRLNNLPSHERYNAPLTTPPPWTSKTQIWTLAQLQSERQEFYDTRVTGRLEIWGALQNVCELVRGGDIATAQGILDAAGVTLPTGNLVDGCYDEAGNLYRLPEVVVSDPVNIRGDGDSDVRLDGSRNSNNIDGETMIGVPDAKIAATAEDTVLDGDERDVEEDEKDILERRREEKGKASERDAIKVRCRLSDRGGPDVVIGLGKAQHVATLVRRVHVEGNVSPSLRIRLAYLGKILNERDTLEAQGWKEGHVINAMVVGDGIMPRPQLS</sequence>
<dbReference type="GO" id="GO:0006397">
    <property type="term" value="P:mRNA processing"/>
    <property type="evidence" value="ECO:0007669"/>
    <property type="project" value="InterPro"/>
</dbReference>
<dbReference type="eggNOG" id="KOG0013">
    <property type="taxonomic scope" value="Eukaryota"/>
</dbReference>
<dbReference type="RefSeq" id="XP_007803700.1">
    <property type="nucleotide sequence ID" value="XM_007805509.1"/>
</dbReference>
<feature type="region of interest" description="Disordered" evidence="1">
    <location>
        <begin position="616"/>
        <end position="666"/>
    </location>
</feature>
<feature type="region of interest" description="Disordered" evidence="1">
    <location>
        <begin position="674"/>
        <end position="693"/>
    </location>
</feature>
<dbReference type="InterPro" id="IPR000467">
    <property type="entry name" value="G_patch_dom"/>
</dbReference>
<evidence type="ECO:0008006" key="6">
    <source>
        <dbReference type="Google" id="ProtNLM"/>
    </source>
</evidence>
<feature type="compositionally biased region" description="Basic and acidic residues" evidence="1">
    <location>
        <begin position="92"/>
        <end position="106"/>
    </location>
</feature>
<dbReference type="InterPro" id="IPR038169">
    <property type="entry name" value="DC-UbP/UBTD2_N_sf"/>
</dbReference>
<dbReference type="GeneID" id="19237561"/>
<dbReference type="InterPro" id="IPR029071">
    <property type="entry name" value="Ubiquitin-like_domsf"/>
</dbReference>
<dbReference type="Proteomes" id="UP000019373">
    <property type="component" value="Unassembled WGS sequence"/>
</dbReference>
<dbReference type="PROSITE" id="PS50174">
    <property type="entry name" value="G_PATCH"/>
    <property type="match status" value="1"/>
</dbReference>